<evidence type="ECO:0000256" key="5">
    <source>
        <dbReference type="ARBA" id="ARBA00023172"/>
    </source>
</evidence>
<dbReference type="PROSITE" id="PS51898">
    <property type="entry name" value="TYR_RECOMBINASE"/>
    <property type="match status" value="1"/>
</dbReference>
<feature type="domain" description="Tyr recombinase" evidence="7">
    <location>
        <begin position="105"/>
        <end position="248"/>
    </location>
</feature>
<dbReference type="InterPro" id="IPR004107">
    <property type="entry name" value="Integrase_SAM-like_N"/>
</dbReference>
<keyword evidence="5" id="KW-0233">DNA recombination</keyword>
<evidence type="ECO:0000256" key="4">
    <source>
        <dbReference type="ARBA" id="ARBA00023125"/>
    </source>
</evidence>
<dbReference type="Proteomes" id="UP000319424">
    <property type="component" value="Unassembled WGS sequence"/>
</dbReference>
<gene>
    <name evidence="9" type="ORF">FL857_11160</name>
</gene>
<dbReference type="PANTHER" id="PTHR30349:SF81">
    <property type="entry name" value="TYROSINE RECOMBINASE XERC"/>
    <property type="match status" value="1"/>
</dbReference>
<evidence type="ECO:0000256" key="6">
    <source>
        <dbReference type="PROSITE-ProRule" id="PRU01248"/>
    </source>
</evidence>
<dbReference type="InterPro" id="IPR010998">
    <property type="entry name" value="Integrase_recombinase_N"/>
</dbReference>
<keyword evidence="3" id="KW-0229">DNA integration</keyword>
<dbReference type="InterPro" id="IPR044068">
    <property type="entry name" value="CB"/>
</dbReference>
<feature type="domain" description="Core-binding (CB)" evidence="8">
    <location>
        <begin position="1"/>
        <end position="83"/>
    </location>
</feature>
<sequence length="248" mass="29579">MVLKFLVIKYLENCEEQNNLDKKTVKAYKIDLKQFVSFMDGADDFYKKDEIVRYIQHLNNLNYKVKTIKRKIASVKAFFSYLNYEEIIEINPFHKIKLKIKEPLILPKIIALSEIEKLFEHIYLEKSKYNKNSYKYKEIVRDIAVLEVLIGTGIRISELCNMKKENMTYTNNEIKIYGKGAKERIIPIYNKDTISSLKTYGKLFYKEICNSDYFFVNKRKNRLSSQSVRNMIKKYCNTNLKLKVNIFF</sequence>
<comment type="caution">
    <text evidence="9">The sequence shown here is derived from an EMBL/GenBank/DDBJ whole genome shotgun (WGS) entry which is preliminary data.</text>
</comment>
<dbReference type="EMBL" id="VJXW01000027">
    <property type="protein sequence ID" value="TRW22470.1"/>
    <property type="molecule type" value="Genomic_DNA"/>
</dbReference>
<name>A0A552UWE4_9FIRM</name>
<accession>A0A552UWE4</accession>
<dbReference type="InterPro" id="IPR050090">
    <property type="entry name" value="Tyrosine_recombinase_XerCD"/>
</dbReference>
<dbReference type="RefSeq" id="WP_144398875.1">
    <property type="nucleotide sequence ID" value="NZ_VJXW01000027.1"/>
</dbReference>
<dbReference type="SUPFAM" id="SSF56349">
    <property type="entry name" value="DNA breaking-rejoining enzymes"/>
    <property type="match status" value="1"/>
</dbReference>
<dbReference type="OrthoDB" id="9801717at2"/>
<dbReference type="PANTHER" id="PTHR30349">
    <property type="entry name" value="PHAGE INTEGRASE-RELATED"/>
    <property type="match status" value="1"/>
</dbReference>
<keyword evidence="4 6" id="KW-0238">DNA-binding</keyword>
<evidence type="ECO:0000259" key="7">
    <source>
        <dbReference type="PROSITE" id="PS51898"/>
    </source>
</evidence>
<proteinExistence type="inferred from homology"/>
<dbReference type="GO" id="GO:0006310">
    <property type="term" value="P:DNA recombination"/>
    <property type="evidence" value="ECO:0007669"/>
    <property type="project" value="UniProtKB-KW"/>
</dbReference>
<evidence type="ECO:0000259" key="8">
    <source>
        <dbReference type="PROSITE" id="PS51900"/>
    </source>
</evidence>
<dbReference type="InterPro" id="IPR013762">
    <property type="entry name" value="Integrase-like_cat_sf"/>
</dbReference>
<dbReference type="Pfam" id="PF00589">
    <property type="entry name" value="Phage_integrase"/>
    <property type="match status" value="1"/>
</dbReference>
<dbReference type="Gene3D" id="1.10.150.130">
    <property type="match status" value="1"/>
</dbReference>
<evidence type="ECO:0000256" key="2">
    <source>
        <dbReference type="ARBA" id="ARBA00008857"/>
    </source>
</evidence>
<evidence type="ECO:0000313" key="10">
    <source>
        <dbReference type="Proteomes" id="UP000319424"/>
    </source>
</evidence>
<evidence type="ECO:0000256" key="3">
    <source>
        <dbReference type="ARBA" id="ARBA00022908"/>
    </source>
</evidence>
<dbReference type="Pfam" id="PF02899">
    <property type="entry name" value="Phage_int_SAM_1"/>
    <property type="match status" value="1"/>
</dbReference>
<dbReference type="GO" id="GO:0015074">
    <property type="term" value="P:DNA integration"/>
    <property type="evidence" value="ECO:0007669"/>
    <property type="project" value="UniProtKB-KW"/>
</dbReference>
<comment type="similarity">
    <text evidence="2">Belongs to the 'phage' integrase family.</text>
</comment>
<dbReference type="InterPro" id="IPR011010">
    <property type="entry name" value="DNA_brk_join_enz"/>
</dbReference>
<evidence type="ECO:0000313" key="9">
    <source>
        <dbReference type="EMBL" id="TRW22470.1"/>
    </source>
</evidence>
<protein>
    <submittedName>
        <fullName evidence="9">Tyrosine-type recombinase/integrase</fullName>
    </submittedName>
</protein>
<dbReference type="AlphaFoldDB" id="A0A552UWE4"/>
<organism evidence="9 10">
    <name type="scientific">Criibacterium bergeronii</name>
    <dbReference type="NCBI Taxonomy" id="1871336"/>
    <lineage>
        <taxon>Bacteria</taxon>
        <taxon>Bacillati</taxon>
        <taxon>Bacillota</taxon>
        <taxon>Clostridia</taxon>
        <taxon>Peptostreptococcales</taxon>
        <taxon>Filifactoraceae</taxon>
        <taxon>Criibacterium</taxon>
    </lineage>
</organism>
<dbReference type="InterPro" id="IPR002104">
    <property type="entry name" value="Integrase_catalytic"/>
</dbReference>
<evidence type="ECO:0000256" key="1">
    <source>
        <dbReference type="ARBA" id="ARBA00003283"/>
    </source>
</evidence>
<dbReference type="GO" id="GO:0003677">
    <property type="term" value="F:DNA binding"/>
    <property type="evidence" value="ECO:0007669"/>
    <property type="project" value="UniProtKB-UniRule"/>
</dbReference>
<dbReference type="PROSITE" id="PS51900">
    <property type="entry name" value="CB"/>
    <property type="match status" value="1"/>
</dbReference>
<reference evidence="9 10" key="1">
    <citation type="submission" date="2019-07" db="EMBL/GenBank/DDBJ databases">
        <title>Criibacterium bergeronii gen. nov., sp. nov. isolated from human clinical samples.</title>
        <authorList>
            <person name="Maheux A.F."/>
            <person name="Boudreau D.K."/>
            <person name="Berube E."/>
            <person name="Brodeur S."/>
            <person name="Bernard K.A."/>
            <person name="Abed J.Y."/>
            <person name="Ducrey E."/>
            <person name="Guay E.F."/>
            <person name="Raymond F."/>
            <person name="Corbeil J."/>
            <person name="Domingo M.-C."/>
            <person name="Roy P.H."/>
            <person name="Boissinot M."/>
            <person name="Tocheva E.I."/>
            <person name="Omar R.F."/>
        </authorList>
    </citation>
    <scope>NUCLEOTIDE SEQUENCE [LARGE SCALE GENOMIC DNA]</scope>
    <source>
        <strain evidence="9 10">CCRI-24246</strain>
    </source>
</reference>
<dbReference type="Gene3D" id="1.10.443.10">
    <property type="entry name" value="Intergrase catalytic core"/>
    <property type="match status" value="1"/>
</dbReference>
<comment type="function">
    <text evidence="1">Site-specific tyrosine recombinase, which acts by catalyzing the cutting and rejoining of the recombining DNA molecules.</text>
</comment>